<evidence type="ECO:0000256" key="8">
    <source>
        <dbReference type="ARBA" id="ARBA00022833"/>
    </source>
</evidence>
<gene>
    <name evidence="13" type="ORF">GMORB2_5234</name>
</gene>
<evidence type="ECO:0000256" key="1">
    <source>
        <dbReference type="ARBA" id="ARBA00001798"/>
    </source>
</evidence>
<dbReference type="GO" id="GO:0016567">
    <property type="term" value="P:protein ubiquitination"/>
    <property type="evidence" value="ECO:0007669"/>
    <property type="project" value="InterPro"/>
</dbReference>
<dbReference type="Proteomes" id="UP000749293">
    <property type="component" value="Unassembled WGS sequence"/>
</dbReference>
<dbReference type="AlphaFoldDB" id="A0A9P4YWW0"/>
<dbReference type="PANTHER" id="PTHR11685">
    <property type="entry name" value="RBR FAMILY RING FINGER AND IBR DOMAIN-CONTAINING"/>
    <property type="match status" value="1"/>
</dbReference>
<dbReference type="CDD" id="cd22584">
    <property type="entry name" value="Rcat_RBR_unk"/>
    <property type="match status" value="1"/>
</dbReference>
<evidence type="ECO:0000256" key="10">
    <source>
        <dbReference type="SAM" id="MobiDB-lite"/>
    </source>
</evidence>
<feature type="compositionally biased region" description="Low complexity" evidence="10">
    <location>
        <begin position="561"/>
        <end position="570"/>
    </location>
</feature>
<feature type="domain" description="RING-type" evidence="12">
    <location>
        <begin position="212"/>
        <end position="417"/>
    </location>
</feature>
<feature type="region of interest" description="Disordered" evidence="10">
    <location>
        <begin position="559"/>
        <end position="581"/>
    </location>
</feature>
<keyword evidence="6 9" id="KW-0863">Zinc-finger</keyword>
<keyword evidence="8" id="KW-0862">Zinc</keyword>
<evidence type="ECO:0000259" key="12">
    <source>
        <dbReference type="PROSITE" id="PS51873"/>
    </source>
</evidence>
<protein>
    <recommendedName>
        <fullName evidence="2">RBR-type E3 ubiquitin transferase</fullName>
        <ecNumber evidence="2">2.3.2.31</ecNumber>
    </recommendedName>
</protein>
<keyword evidence="7" id="KW-0833">Ubl conjugation pathway</keyword>
<dbReference type="PROSITE" id="PS00518">
    <property type="entry name" value="ZF_RING_1"/>
    <property type="match status" value="1"/>
</dbReference>
<dbReference type="InterPro" id="IPR001841">
    <property type="entry name" value="Znf_RING"/>
</dbReference>
<comment type="catalytic activity">
    <reaction evidence="1">
        <text>[E2 ubiquitin-conjugating enzyme]-S-ubiquitinyl-L-cysteine + [acceptor protein]-L-lysine = [E2 ubiquitin-conjugating enzyme]-L-cysteine + [acceptor protein]-N(6)-ubiquitinyl-L-lysine.</text>
        <dbReference type="EC" id="2.3.2.31"/>
    </reaction>
</comment>
<feature type="region of interest" description="Disordered" evidence="10">
    <location>
        <begin position="424"/>
        <end position="507"/>
    </location>
</feature>
<dbReference type="InterPro" id="IPR031127">
    <property type="entry name" value="E3_UB_ligase_RBR"/>
</dbReference>
<keyword evidence="5" id="KW-0677">Repeat</keyword>
<dbReference type="InterPro" id="IPR044066">
    <property type="entry name" value="TRIAD_supradom"/>
</dbReference>
<evidence type="ECO:0000256" key="9">
    <source>
        <dbReference type="PROSITE-ProRule" id="PRU00175"/>
    </source>
</evidence>
<comment type="caution">
    <text evidence="13">The sequence shown here is derived from an EMBL/GenBank/DDBJ whole genome shotgun (WGS) entry which is preliminary data.</text>
</comment>
<feature type="compositionally biased region" description="Basic and acidic residues" evidence="10">
    <location>
        <begin position="130"/>
        <end position="141"/>
    </location>
</feature>
<dbReference type="InterPro" id="IPR002867">
    <property type="entry name" value="IBR_dom"/>
</dbReference>
<evidence type="ECO:0000313" key="14">
    <source>
        <dbReference type="Proteomes" id="UP000749293"/>
    </source>
</evidence>
<evidence type="ECO:0000256" key="5">
    <source>
        <dbReference type="ARBA" id="ARBA00022737"/>
    </source>
</evidence>
<feature type="domain" description="RING-type" evidence="11">
    <location>
        <begin position="216"/>
        <end position="264"/>
    </location>
</feature>
<dbReference type="GeneID" id="55971462"/>
<dbReference type="SUPFAM" id="SSF57850">
    <property type="entry name" value="RING/U-box"/>
    <property type="match status" value="2"/>
</dbReference>
<dbReference type="PROSITE" id="PS51873">
    <property type="entry name" value="TRIAD"/>
    <property type="match status" value="1"/>
</dbReference>
<dbReference type="InterPro" id="IPR017907">
    <property type="entry name" value="Znf_RING_CS"/>
</dbReference>
<feature type="compositionally biased region" description="Low complexity" evidence="10">
    <location>
        <begin position="94"/>
        <end position="121"/>
    </location>
</feature>
<dbReference type="GO" id="GO:0061630">
    <property type="term" value="F:ubiquitin protein ligase activity"/>
    <property type="evidence" value="ECO:0007669"/>
    <property type="project" value="UniProtKB-EC"/>
</dbReference>
<feature type="compositionally biased region" description="Low complexity" evidence="10">
    <location>
        <begin position="436"/>
        <end position="447"/>
    </location>
</feature>
<accession>A0A9P4YWW0</accession>
<dbReference type="PROSITE" id="PS50089">
    <property type="entry name" value="ZF_RING_2"/>
    <property type="match status" value="1"/>
</dbReference>
<evidence type="ECO:0000313" key="13">
    <source>
        <dbReference type="EMBL" id="KAF4124568.1"/>
    </source>
</evidence>
<evidence type="ECO:0000259" key="11">
    <source>
        <dbReference type="PROSITE" id="PS50089"/>
    </source>
</evidence>
<evidence type="ECO:0000256" key="3">
    <source>
        <dbReference type="ARBA" id="ARBA00022679"/>
    </source>
</evidence>
<feature type="compositionally biased region" description="Basic and acidic residues" evidence="10">
    <location>
        <begin position="454"/>
        <end position="507"/>
    </location>
</feature>
<dbReference type="EC" id="2.3.2.31" evidence="2"/>
<dbReference type="Pfam" id="PF01485">
    <property type="entry name" value="IBR"/>
    <property type="match status" value="2"/>
</dbReference>
<evidence type="ECO:0000256" key="4">
    <source>
        <dbReference type="ARBA" id="ARBA00022723"/>
    </source>
</evidence>
<dbReference type="CDD" id="cd20335">
    <property type="entry name" value="BRcat_RBR"/>
    <property type="match status" value="1"/>
</dbReference>
<name>A0A9P4YWW0_9HYPO</name>
<feature type="compositionally biased region" description="Polar residues" evidence="10">
    <location>
        <begin position="74"/>
        <end position="93"/>
    </location>
</feature>
<dbReference type="Gene3D" id="3.30.40.10">
    <property type="entry name" value="Zinc/RING finger domain, C3HC4 (zinc finger)"/>
    <property type="match status" value="1"/>
</dbReference>
<feature type="compositionally biased region" description="Polar residues" evidence="10">
    <location>
        <begin position="571"/>
        <end position="580"/>
    </location>
</feature>
<dbReference type="InterPro" id="IPR013083">
    <property type="entry name" value="Znf_RING/FYVE/PHD"/>
</dbReference>
<dbReference type="EMBL" id="JAANYQ010000004">
    <property type="protein sequence ID" value="KAF4124568.1"/>
    <property type="molecule type" value="Genomic_DNA"/>
</dbReference>
<dbReference type="SMART" id="SM00647">
    <property type="entry name" value="IBR"/>
    <property type="match status" value="2"/>
</dbReference>
<keyword evidence="14" id="KW-1185">Reference proteome</keyword>
<proteinExistence type="predicted"/>
<dbReference type="Gene3D" id="1.20.120.1750">
    <property type="match status" value="1"/>
</dbReference>
<evidence type="ECO:0000256" key="2">
    <source>
        <dbReference type="ARBA" id="ARBA00012251"/>
    </source>
</evidence>
<dbReference type="GO" id="GO:0008270">
    <property type="term" value="F:zinc ion binding"/>
    <property type="evidence" value="ECO:0007669"/>
    <property type="project" value="UniProtKB-KW"/>
</dbReference>
<sequence length="699" mass="78218">MEPSQVSPAATAGVAGLAELSDAVYFAKVLQLPLDKSESSVEAELVARARELGISASLFTQHAHRQQHADKRYTSSAESASTVQTSSYHGRTFSTASDSDASTAPTIHSSTPPTPSVSAATKNNDSAVALEKRPPRGREGELSFSPYEKYVAKVGAGLDQPKALRKSSLVPAESSSRSMFSVSTRRSFVSLASGLKSRIRWRRKSILPPPPNVMSCICCRDDYRNGPKTAPLHSLPCGHTYCSHCLRIIISQSMSDEAKMPPRCCAQPIPGSLIRSTLTRDSQQAFLKAVALYSTPWKSRIFCPNADCGEFIPPRSKVDPKSPLSVACQSCHTRVCVTCRRNAHPVGKDCPEDRELKKVLRMDDKSGWRRCYKCRSLVEPTQGRTHLTCRCRAQFCYTCGGVWDPAVGCPNVCSGEEELERRRAEEDERAAEVEAEGAAQEQASEAEITARSVAESRSRSHPDFQKLTRQQQDERDRFVELDRAAKDALRRRHDEQRAAMADRHMDQQEKMKERHIKTAGHLEDRQVAAELELRVSLEQSERSVRIRLKHMEAYCEGLGRSSAQQQAASSPSGTSMPQRTVTERDLRELGQQYNLRDNMERMHQSKINVMRDRQAKRMEELLDRQEAELATLTAKGHEELDDLAARFAHETDAANSLFAARADRLRRRWDLAMDILLKEVQGDDETVRYARLPVPQLQQ</sequence>
<dbReference type="OrthoDB" id="9977870at2759"/>
<evidence type="ECO:0000256" key="7">
    <source>
        <dbReference type="ARBA" id="ARBA00022786"/>
    </source>
</evidence>
<reference evidence="13" key="1">
    <citation type="submission" date="2020-03" db="EMBL/GenBank/DDBJ databases">
        <title>Site-based positive gene gene selection in Geosmithia morbida across the United States reveals a broad range of putative effectors and factors for local host and environmental adapation.</title>
        <authorList>
            <person name="Onufrak A."/>
            <person name="Murdoch R.W."/>
            <person name="Gazis R."/>
            <person name="Huff M."/>
            <person name="Staton M."/>
            <person name="Klingeman W."/>
            <person name="Hadziabdic D."/>
        </authorList>
    </citation>
    <scope>NUCLEOTIDE SEQUENCE</scope>
    <source>
        <strain evidence="13">1262</strain>
    </source>
</reference>
<evidence type="ECO:0000256" key="6">
    <source>
        <dbReference type="ARBA" id="ARBA00022771"/>
    </source>
</evidence>
<dbReference type="RefSeq" id="XP_035323220.1">
    <property type="nucleotide sequence ID" value="XM_035467208.1"/>
</dbReference>
<organism evidence="13 14">
    <name type="scientific">Geosmithia morbida</name>
    <dbReference type="NCBI Taxonomy" id="1094350"/>
    <lineage>
        <taxon>Eukaryota</taxon>
        <taxon>Fungi</taxon>
        <taxon>Dikarya</taxon>
        <taxon>Ascomycota</taxon>
        <taxon>Pezizomycotina</taxon>
        <taxon>Sordariomycetes</taxon>
        <taxon>Hypocreomycetidae</taxon>
        <taxon>Hypocreales</taxon>
        <taxon>Bionectriaceae</taxon>
        <taxon>Geosmithia</taxon>
    </lineage>
</organism>
<keyword evidence="3" id="KW-0808">Transferase</keyword>
<feature type="region of interest" description="Disordered" evidence="10">
    <location>
        <begin position="63"/>
        <end position="142"/>
    </location>
</feature>
<keyword evidence="4" id="KW-0479">Metal-binding</keyword>